<name>A0ABM1T123_LIMPO</name>
<dbReference type="SUPFAM" id="SSF51197">
    <property type="entry name" value="Clavaminate synthase-like"/>
    <property type="match status" value="1"/>
</dbReference>
<proteinExistence type="predicted"/>
<dbReference type="RefSeq" id="XP_022249579.1">
    <property type="nucleotide sequence ID" value="XM_022393871.1"/>
</dbReference>
<evidence type="ECO:0000313" key="5">
    <source>
        <dbReference type="RefSeq" id="XP_013781612.1"/>
    </source>
</evidence>
<evidence type="ECO:0000259" key="3">
    <source>
        <dbReference type="PROSITE" id="PS51471"/>
    </source>
</evidence>
<dbReference type="GeneID" id="106465920"/>
<feature type="domain" description="Fe2OG dioxygenase" evidence="3">
    <location>
        <begin position="166"/>
        <end position="277"/>
    </location>
</feature>
<dbReference type="InterPro" id="IPR005123">
    <property type="entry name" value="Oxoglu/Fe-dep_dioxygenase_dom"/>
</dbReference>
<reference evidence="5 6" key="1">
    <citation type="submission" date="2025-05" db="UniProtKB">
        <authorList>
            <consortium name="RefSeq"/>
        </authorList>
    </citation>
    <scope>IDENTIFICATION</scope>
    <source>
        <tissue evidence="5 6">Muscle</tissue>
    </source>
</reference>
<evidence type="ECO:0000313" key="7">
    <source>
        <dbReference type="RefSeq" id="XP_022249578.1"/>
    </source>
</evidence>
<dbReference type="PANTHER" id="PTHR31212:SF4">
    <property type="entry name" value="ALPHA-KETOGLUTARATE-DEPENDENT DIOXYGENASE ALKB HOMOLOG 3"/>
    <property type="match status" value="1"/>
</dbReference>
<gene>
    <name evidence="5 6 7 8" type="primary">LOC106465920</name>
</gene>
<evidence type="ECO:0000313" key="8">
    <source>
        <dbReference type="RefSeq" id="XP_022249579.1"/>
    </source>
</evidence>
<accession>A0ABM1T123</accession>
<dbReference type="InterPro" id="IPR037151">
    <property type="entry name" value="AlkB-like_sf"/>
</dbReference>
<dbReference type="Gene3D" id="2.60.120.590">
    <property type="entry name" value="Alpha-ketoglutarate-dependent dioxygenase AlkB-like"/>
    <property type="match status" value="1"/>
</dbReference>
<evidence type="ECO:0000313" key="6">
    <source>
        <dbReference type="RefSeq" id="XP_022249577.1"/>
    </source>
</evidence>
<evidence type="ECO:0000256" key="1">
    <source>
        <dbReference type="ARBA" id="ARBA00001954"/>
    </source>
</evidence>
<dbReference type="Proteomes" id="UP000694941">
    <property type="component" value="Unplaced"/>
</dbReference>
<protein>
    <submittedName>
        <fullName evidence="5 6">Alpha-ketoglutarate-dependent dioxygenase alkB homolog 3-like</fullName>
    </submittedName>
</protein>
<sequence length="280" mass="32384">MSDKRRNARIQGSWAGRSSQKCEKGLTSGYTGKSMFEYKEGESSVGDDPFQKEETIEIKDPGEHSLVGGTSGSSSVYFQPDFFTPEEADRYFDKLIEQRRIPWKQTDIKIMGEKYPTPRLVAWYGPFPYSYSGVTLEADQKWPDDLKEIQLKVEQHLNEIQKEKVSFNSVLLNLYRNGKDSVAWHSDDELSMGVHPVIASVSLGETRKFELKKRPPKYNSKARTKSSVNENIDYRVHLKNGSLIVMKGVLQQDWLHRVPKEYHDRGRRINLTFRTVYEHV</sequence>
<dbReference type="PANTHER" id="PTHR31212">
    <property type="entry name" value="ALPHA-KETOGLUTARATE-DEPENDENT DIOXYGENASE ALKB HOMOLOG 3"/>
    <property type="match status" value="1"/>
</dbReference>
<dbReference type="PROSITE" id="PS51471">
    <property type="entry name" value="FE2OG_OXY"/>
    <property type="match status" value="1"/>
</dbReference>
<dbReference type="RefSeq" id="XP_013781612.1">
    <property type="nucleotide sequence ID" value="XM_013926158.2"/>
</dbReference>
<dbReference type="RefSeq" id="XP_022249577.1">
    <property type="nucleotide sequence ID" value="XM_022393869.1"/>
</dbReference>
<organism evidence="4 8">
    <name type="scientific">Limulus polyphemus</name>
    <name type="common">Atlantic horseshoe crab</name>
    <dbReference type="NCBI Taxonomy" id="6850"/>
    <lineage>
        <taxon>Eukaryota</taxon>
        <taxon>Metazoa</taxon>
        <taxon>Ecdysozoa</taxon>
        <taxon>Arthropoda</taxon>
        <taxon>Chelicerata</taxon>
        <taxon>Merostomata</taxon>
        <taxon>Xiphosura</taxon>
        <taxon>Limulidae</taxon>
        <taxon>Limulus</taxon>
    </lineage>
</organism>
<comment type="cofactor">
    <cofactor evidence="1">
        <name>Fe(2+)</name>
        <dbReference type="ChEBI" id="CHEBI:29033"/>
    </cofactor>
</comment>
<keyword evidence="4" id="KW-1185">Reference proteome</keyword>
<evidence type="ECO:0000313" key="4">
    <source>
        <dbReference type="Proteomes" id="UP000694941"/>
    </source>
</evidence>
<dbReference type="InterPro" id="IPR032854">
    <property type="entry name" value="ALKBH3"/>
</dbReference>
<dbReference type="Pfam" id="PF13532">
    <property type="entry name" value="2OG-FeII_Oxy_2"/>
    <property type="match status" value="1"/>
</dbReference>
<dbReference type="InterPro" id="IPR027450">
    <property type="entry name" value="AlkB-like"/>
</dbReference>
<feature type="region of interest" description="Disordered" evidence="2">
    <location>
        <begin position="1"/>
        <end position="31"/>
    </location>
</feature>
<evidence type="ECO:0000256" key="2">
    <source>
        <dbReference type="SAM" id="MobiDB-lite"/>
    </source>
</evidence>
<dbReference type="RefSeq" id="XP_022249578.1">
    <property type="nucleotide sequence ID" value="XM_022393870.1"/>
</dbReference>